<name>A0A6A4I0Z3_9AGAR</name>
<dbReference type="GO" id="GO:0033528">
    <property type="term" value="P:S-methylmethionine cycle"/>
    <property type="evidence" value="ECO:0007669"/>
    <property type="project" value="TreeGrafter"/>
</dbReference>
<evidence type="ECO:0000256" key="5">
    <source>
        <dbReference type="PROSITE-ProRule" id="PRU00333"/>
    </source>
</evidence>
<reference evidence="7" key="1">
    <citation type="journal article" date="2019" name="Environ. Microbiol.">
        <title>Fungal ecological strategies reflected in gene transcription - a case study of two litter decomposers.</title>
        <authorList>
            <person name="Barbi F."/>
            <person name="Kohler A."/>
            <person name="Barry K."/>
            <person name="Baskaran P."/>
            <person name="Daum C."/>
            <person name="Fauchery L."/>
            <person name="Ihrmark K."/>
            <person name="Kuo A."/>
            <person name="LaButti K."/>
            <person name="Lipzen A."/>
            <person name="Morin E."/>
            <person name="Grigoriev I.V."/>
            <person name="Henrissat B."/>
            <person name="Lindahl B."/>
            <person name="Martin F."/>
        </authorList>
    </citation>
    <scope>NUCLEOTIDE SEQUENCE</scope>
    <source>
        <strain evidence="7">JB14</strain>
    </source>
</reference>
<keyword evidence="8" id="KW-1185">Reference proteome</keyword>
<dbReference type="PROSITE" id="PS50970">
    <property type="entry name" value="HCY"/>
    <property type="match status" value="1"/>
</dbReference>
<dbReference type="GO" id="GO:0008270">
    <property type="term" value="F:zinc ion binding"/>
    <property type="evidence" value="ECO:0007669"/>
    <property type="project" value="InterPro"/>
</dbReference>
<keyword evidence="4" id="KW-0862">Zinc</keyword>
<evidence type="ECO:0000256" key="2">
    <source>
        <dbReference type="ARBA" id="ARBA00022679"/>
    </source>
</evidence>
<dbReference type="SUPFAM" id="SSF82282">
    <property type="entry name" value="Homocysteine S-methyltransferase"/>
    <property type="match status" value="1"/>
</dbReference>
<dbReference type="Proteomes" id="UP000799118">
    <property type="component" value="Unassembled WGS sequence"/>
</dbReference>
<dbReference type="Gene3D" id="3.20.20.330">
    <property type="entry name" value="Homocysteine-binding-like domain"/>
    <property type="match status" value="1"/>
</dbReference>
<dbReference type="InterPro" id="IPR003726">
    <property type="entry name" value="HCY_dom"/>
</dbReference>
<protein>
    <submittedName>
        <fullName evidence="7">Homocysteine S-methyltransferase</fullName>
    </submittedName>
</protein>
<dbReference type="OrthoDB" id="261426at2759"/>
<proteinExistence type="predicted"/>
<dbReference type="PANTHER" id="PTHR46015">
    <property type="entry name" value="ZGC:172121"/>
    <property type="match status" value="1"/>
</dbReference>
<feature type="domain" description="Hcy-binding" evidence="6">
    <location>
        <begin position="1"/>
        <end position="353"/>
    </location>
</feature>
<dbReference type="GO" id="GO:0009086">
    <property type="term" value="P:methionine biosynthetic process"/>
    <property type="evidence" value="ECO:0007669"/>
    <property type="project" value="InterPro"/>
</dbReference>
<evidence type="ECO:0000313" key="7">
    <source>
        <dbReference type="EMBL" id="KAE9403108.1"/>
    </source>
</evidence>
<dbReference type="PIRSF" id="PIRSF037505">
    <property type="entry name" value="Betaine_HMT"/>
    <property type="match status" value="1"/>
</dbReference>
<organism evidence="7 8">
    <name type="scientific">Gymnopus androsaceus JB14</name>
    <dbReference type="NCBI Taxonomy" id="1447944"/>
    <lineage>
        <taxon>Eukaryota</taxon>
        <taxon>Fungi</taxon>
        <taxon>Dikarya</taxon>
        <taxon>Basidiomycota</taxon>
        <taxon>Agaricomycotina</taxon>
        <taxon>Agaricomycetes</taxon>
        <taxon>Agaricomycetidae</taxon>
        <taxon>Agaricales</taxon>
        <taxon>Marasmiineae</taxon>
        <taxon>Omphalotaceae</taxon>
        <taxon>Gymnopus</taxon>
    </lineage>
</organism>
<dbReference type="Pfam" id="PF02574">
    <property type="entry name" value="S-methyl_trans"/>
    <property type="match status" value="1"/>
</dbReference>
<keyword evidence="3" id="KW-0479">Metal-binding</keyword>
<dbReference type="EMBL" id="ML769428">
    <property type="protein sequence ID" value="KAE9403108.1"/>
    <property type="molecule type" value="Genomic_DNA"/>
</dbReference>
<dbReference type="AlphaFoldDB" id="A0A6A4I0Z3"/>
<dbReference type="PANTHER" id="PTHR46015:SF1">
    <property type="entry name" value="HOMOCYSTEINE S-METHYLTRANSFERASE-LIKE ISOFORM 1"/>
    <property type="match status" value="1"/>
</dbReference>
<gene>
    <name evidence="7" type="ORF">BT96DRAFT_964586</name>
</gene>
<dbReference type="GO" id="GO:0032259">
    <property type="term" value="P:methylation"/>
    <property type="evidence" value="ECO:0007669"/>
    <property type="project" value="UniProtKB-KW"/>
</dbReference>
<keyword evidence="1" id="KW-0489">Methyltransferase</keyword>
<dbReference type="GO" id="GO:0008898">
    <property type="term" value="F:S-adenosylmethionine-homocysteine S-methyltransferase activity"/>
    <property type="evidence" value="ECO:0007669"/>
    <property type="project" value="TreeGrafter"/>
</dbReference>
<evidence type="ECO:0000256" key="1">
    <source>
        <dbReference type="ARBA" id="ARBA00022603"/>
    </source>
</evidence>
<evidence type="ECO:0000256" key="4">
    <source>
        <dbReference type="ARBA" id="ARBA00022833"/>
    </source>
</evidence>
<evidence type="ECO:0000256" key="3">
    <source>
        <dbReference type="ARBA" id="ARBA00022723"/>
    </source>
</evidence>
<keyword evidence="2" id="KW-0808">Transferase</keyword>
<sequence length="360" mass="39848">MANQFKFFNSQTVVLDGGFGTSLEQLFQLDISNTPLWSAKAVIDHSDVVIKTHLAFLRAGAEVISTSTYQCSYSTFENAGYSAENARRIICRSVELASQARQIFREEQLENEVPPRDVRIALSLGPFGASLKPAQEFDGFYPPPFGPKASGIHPRLAQFHFERLLIVFEEEAAWNSIDCLAFETVPLTREIKAIRQAVGLLNDRIAAAESTGRSSDSTTKPWWISMVFPGGIYPETTKDGSSRMSIQDVVSAAVQDQSLNYPLEYLPRLVSQLEEALPLNDSPKPWLVLYPNGGDAYDPITQKWVESGTQSSDKKWAKALKASSIPSDKWAGVILGGCCRTTPAHIQCLKQDIIAPEMKR</sequence>
<dbReference type="InterPro" id="IPR051486">
    <property type="entry name" value="Hcy_S-methyltransferase"/>
</dbReference>
<accession>A0A6A4I0Z3</accession>
<evidence type="ECO:0000313" key="8">
    <source>
        <dbReference type="Proteomes" id="UP000799118"/>
    </source>
</evidence>
<dbReference type="InterPro" id="IPR036589">
    <property type="entry name" value="HCY_dom_sf"/>
</dbReference>
<comment type="caution">
    <text evidence="5">Lacks conserved residue(s) required for the propagation of feature annotation.</text>
</comment>
<dbReference type="InterPro" id="IPR017226">
    <property type="entry name" value="BHMT-like"/>
</dbReference>
<evidence type="ECO:0000259" key="6">
    <source>
        <dbReference type="PROSITE" id="PS50970"/>
    </source>
</evidence>